<keyword evidence="3" id="KW-1185">Reference proteome</keyword>
<evidence type="ECO:0008006" key="4">
    <source>
        <dbReference type="Google" id="ProtNLM"/>
    </source>
</evidence>
<evidence type="ECO:0000313" key="2">
    <source>
        <dbReference type="EMBL" id="MDR7326747.1"/>
    </source>
</evidence>
<feature type="transmembrane region" description="Helical" evidence="1">
    <location>
        <begin position="161"/>
        <end position="178"/>
    </location>
</feature>
<sequence length="212" mass="22225">MMINVSYGTWETVWSFLHRALVLNLALAVANLPLLAALAIVAEPTAYPLFFATLTLSVGPSVAAAFGYLHGETSYVAAYRRFLRPALLRGALTTALLGVLVADVVALHDHPAGAYLVPLFVVLAVLVTAAGVVSLALLPLRPGTRLWPGLLTAAYAAVRRWWLSGLTLLVLAAAAVAVNQAPVLGLATLPGCALILAWVNSAASLREPARES</sequence>
<feature type="transmembrane region" description="Helical" evidence="1">
    <location>
        <begin position="21"/>
        <end position="41"/>
    </location>
</feature>
<keyword evidence="1" id="KW-0472">Membrane</keyword>
<dbReference type="EMBL" id="JAVDYC010000001">
    <property type="protein sequence ID" value="MDR7326747.1"/>
    <property type="molecule type" value="Genomic_DNA"/>
</dbReference>
<accession>A0AAE3ZXK5</accession>
<organism evidence="2 3">
    <name type="scientific">Catenuloplanes niger</name>
    <dbReference type="NCBI Taxonomy" id="587534"/>
    <lineage>
        <taxon>Bacteria</taxon>
        <taxon>Bacillati</taxon>
        <taxon>Actinomycetota</taxon>
        <taxon>Actinomycetes</taxon>
        <taxon>Micromonosporales</taxon>
        <taxon>Micromonosporaceae</taxon>
        <taxon>Catenuloplanes</taxon>
    </lineage>
</organism>
<reference evidence="2 3" key="1">
    <citation type="submission" date="2023-07" db="EMBL/GenBank/DDBJ databases">
        <title>Sequencing the genomes of 1000 actinobacteria strains.</title>
        <authorList>
            <person name="Klenk H.-P."/>
        </authorList>
    </citation>
    <scope>NUCLEOTIDE SEQUENCE [LARGE SCALE GENOMIC DNA]</scope>
    <source>
        <strain evidence="2 3">DSM 44711</strain>
    </source>
</reference>
<comment type="caution">
    <text evidence="2">The sequence shown here is derived from an EMBL/GenBank/DDBJ whole genome shotgun (WGS) entry which is preliminary data.</text>
</comment>
<evidence type="ECO:0000313" key="3">
    <source>
        <dbReference type="Proteomes" id="UP001183629"/>
    </source>
</evidence>
<protein>
    <recommendedName>
        <fullName evidence="4">DUF624 domain-containing protein</fullName>
    </recommendedName>
</protein>
<feature type="transmembrane region" description="Helical" evidence="1">
    <location>
        <begin position="47"/>
        <end position="69"/>
    </location>
</feature>
<feature type="transmembrane region" description="Helical" evidence="1">
    <location>
        <begin position="184"/>
        <end position="203"/>
    </location>
</feature>
<gene>
    <name evidence="2" type="ORF">J2S44_006997</name>
</gene>
<dbReference type="RefSeq" id="WP_310422985.1">
    <property type="nucleotide sequence ID" value="NZ_JAVDYC010000001.1"/>
</dbReference>
<name>A0AAE3ZXK5_9ACTN</name>
<keyword evidence="1" id="KW-1133">Transmembrane helix</keyword>
<feature type="transmembrane region" description="Helical" evidence="1">
    <location>
        <begin position="90"/>
        <end position="108"/>
    </location>
</feature>
<dbReference type="Proteomes" id="UP001183629">
    <property type="component" value="Unassembled WGS sequence"/>
</dbReference>
<keyword evidence="1" id="KW-0812">Transmembrane</keyword>
<feature type="transmembrane region" description="Helical" evidence="1">
    <location>
        <begin position="114"/>
        <end position="140"/>
    </location>
</feature>
<dbReference type="AlphaFoldDB" id="A0AAE3ZXK5"/>
<proteinExistence type="predicted"/>
<evidence type="ECO:0000256" key="1">
    <source>
        <dbReference type="SAM" id="Phobius"/>
    </source>
</evidence>